<dbReference type="NCBIfam" id="TIGR01856">
    <property type="entry name" value="hisJ_fam"/>
    <property type="match status" value="1"/>
</dbReference>
<evidence type="ECO:0000256" key="4">
    <source>
        <dbReference type="ARBA" id="ARBA00022605"/>
    </source>
</evidence>
<evidence type="ECO:0000256" key="1">
    <source>
        <dbReference type="ARBA" id="ARBA00004970"/>
    </source>
</evidence>
<dbReference type="InterPro" id="IPR010140">
    <property type="entry name" value="Histidinol_P_phosphatase_HisJ"/>
</dbReference>
<keyword evidence="6 8" id="KW-0368">Histidine biosynthesis</keyword>
<evidence type="ECO:0000313" key="10">
    <source>
        <dbReference type="EMBL" id="KAJ2851529.1"/>
    </source>
</evidence>
<evidence type="ECO:0000313" key="11">
    <source>
        <dbReference type="Proteomes" id="UP001139887"/>
    </source>
</evidence>
<protein>
    <recommendedName>
        <fullName evidence="3 8">Histidinol-phosphatase</fullName>
        <shortName evidence="8">HolPase</shortName>
        <ecNumber evidence="3 8">3.1.3.15</ecNumber>
    </recommendedName>
</protein>
<proteinExistence type="inferred from homology"/>
<evidence type="ECO:0000256" key="5">
    <source>
        <dbReference type="ARBA" id="ARBA00022801"/>
    </source>
</evidence>
<feature type="domain" description="PHP" evidence="9">
    <location>
        <begin position="5"/>
        <end position="214"/>
    </location>
</feature>
<comment type="catalytic activity">
    <reaction evidence="7 8">
        <text>L-histidinol phosphate + H2O = L-histidinol + phosphate</text>
        <dbReference type="Rhea" id="RHEA:14465"/>
        <dbReference type="ChEBI" id="CHEBI:15377"/>
        <dbReference type="ChEBI" id="CHEBI:43474"/>
        <dbReference type="ChEBI" id="CHEBI:57699"/>
        <dbReference type="ChEBI" id="CHEBI:57980"/>
        <dbReference type="EC" id="3.1.3.15"/>
    </reaction>
</comment>
<dbReference type="Pfam" id="PF02811">
    <property type="entry name" value="PHP"/>
    <property type="match status" value="1"/>
</dbReference>
<dbReference type="PANTHER" id="PTHR21039">
    <property type="entry name" value="HISTIDINOL PHOSPHATASE-RELATED"/>
    <property type="match status" value="1"/>
</dbReference>
<sequence>MPFTFHSHSGQFCRHAKGSLEGVVKAAISKRMTVLGLSEHVPRSRPQDLYPEESDLSTNDLHQAFGSYVEEARRLRAQYADQIHILIGAETEYITDTTIAELKQLRSQYDLDFFVGSLHHVNGMPMDFSPELYEKIVQHCHGDRGEMFRRYFDEQLELLQQLQPEIIGHFDLIRIFHPYSQDIPDPLLESEVRKLALRNIDYAISYGALFEINSRAWKKGLRDAYPQRDLLQEILQRGGRVTISDDSHGEQDVCMYYDRLLVYLHEMNITRLHYLYRNVDGAVQVRVLDNATAHDFWTANRLT</sequence>
<keyword evidence="5 8" id="KW-0378">Hydrolase</keyword>
<dbReference type="AlphaFoldDB" id="A0A9W8ICC2"/>
<evidence type="ECO:0000256" key="3">
    <source>
        <dbReference type="ARBA" id="ARBA00013085"/>
    </source>
</evidence>
<dbReference type="EC" id="3.1.3.15" evidence="3 8"/>
<name>A0A9W8ICC2_9FUNG</name>
<keyword evidence="11" id="KW-1185">Reference proteome</keyword>
<organism evidence="10 11">
    <name type="scientific">Coemansia brasiliensis</name>
    <dbReference type="NCBI Taxonomy" id="2650707"/>
    <lineage>
        <taxon>Eukaryota</taxon>
        <taxon>Fungi</taxon>
        <taxon>Fungi incertae sedis</taxon>
        <taxon>Zoopagomycota</taxon>
        <taxon>Kickxellomycotina</taxon>
        <taxon>Kickxellomycetes</taxon>
        <taxon>Kickxellales</taxon>
        <taxon>Kickxellaceae</taxon>
        <taxon>Coemansia</taxon>
    </lineage>
</organism>
<comment type="pathway">
    <text evidence="1 8">Amino-acid biosynthesis; L-histidine biosynthesis; L-histidine from 5-phospho-alpha-D-ribose 1-diphosphate: step 8/9.</text>
</comment>
<dbReference type="OrthoDB" id="5957391at2759"/>
<reference evidence="10" key="1">
    <citation type="submission" date="2022-07" db="EMBL/GenBank/DDBJ databases">
        <title>Phylogenomic reconstructions and comparative analyses of Kickxellomycotina fungi.</title>
        <authorList>
            <person name="Reynolds N.K."/>
            <person name="Stajich J.E."/>
            <person name="Barry K."/>
            <person name="Grigoriev I.V."/>
            <person name="Crous P."/>
            <person name="Smith M.E."/>
        </authorList>
    </citation>
    <scope>NUCLEOTIDE SEQUENCE</scope>
    <source>
        <strain evidence="10">NRRL 1566</strain>
    </source>
</reference>
<dbReference type="EMBL" id="JANBUW010000011">
    <property type="protein sequence ID" value="KAJ2851529.1"/>
    <property type="molecule type" value="Genomic_DNA"/>
</dbReference>
<accession>A0A9W8ICC2</accession>
<evidence type="ECO:0000256" key="8">
    <source>
        <dbReference type="RuleBase" id="RU366003"/>
    </source>
</evidence>
<evidence type="ECO:0000256" key="6">
    <source>
        <dbReference type="ARBA" id="ARBA00023102"/>
    </source>
</evidence>
<dbReference type="GO" id="GO:0005737">
    <property type="term" value="C:cytoplasm"/>
    <property type="evidence" value="ECO:0007669"/>
    <property type="project" value="TreeGrafter"/>
</dbReference>
<gene>
    <name evidence="10" type="ORF">IWW36_001013</name>
</gene>
<comment type="similarity">
    <text evidence="2 8">Belongs to the PHP hydrolase family. HisK subfamily.</text>
</comment>
<dbReference type="InterPro" id="IPR004013">
    <property type="entry name" value="PHP_dom"/>
</dbReference>
<dbReference type="SUPFAM" id="SSF89550">
    <property type="entry name" value="PHP domain-like"/>
    <property type="match status" value="1"/>
</dbReference>
<evidence type="ECO:0000259" key="9">
    <source>
        <dbReference type="Pfam" id="PF02811"/>
    </source>
</evidence>
<dbReference type="CDD" id="cd12110">
    <property type="entry name" value="PHP_HisPPase_Hisj_like"/>
    <property type="match status" value="1"/>
</dbReference>
<evidence type="ECO:0000256" key="2">
    <source>
        <dbReference type="ARBA" id="ARBA00009152"/>
    </source>
</evidence>
<dbReference type="PANTHER" id="PTHR21039:SF0">
    <property type="entry name" value="HISTIDINOL-PHOSPHATASE"/>
    <property type="match status" value="1"/>
</dbReference>
<comment type="caution">
    <text evidence="10">The sequence shown here is derived from an EMBL/GenBank/DDBJ whole genome shotgun (WGS) entry which is preliminary data.</text>
</comment>
<evidence type="ECO:0000256" key="7">
    <source>
        <dbReference type="ARBA" id="ARBA00049158"/>
    </source>
</evidence>
<keyword evidence="4 8" id="KW-0028">Amino-acid biosynthesis</keyword>
<dbReference type="Proteomes" id="UP001139887">
    <property type="component" value="Unassembled WGS sequence"/>
</dbReference>
<dbReference type="InterPro" id="IPR016195">
    <property type="entry name" value="Pol/histidinol_Pase-like"/>
</dbReference>
<dbReference type="GO" id="GO:0004401">
    <property type="term" value="F:histidinol-phosphatase activity"/>
    <property type="evidence" value="ECO:0007669"/>
    <property type="project" value="UniProtKB-UniRule"/>
</dbReference>
<dbReference type="GO" id="GO:0000105">
    <property type="term" value="P:L-histidine biosynthetic process"/>
    <property type="evidence" value="ECO:0007669"/>
    <property type="project" value="UniProtKB-UniRule"/>
</dbReference>
<dbReference type="Gene3D" id="3.20.20.140">
    <property type="entry name" value="Metal-dependent hydrolases"/>
    <property type="match status" value="1"/>
</dbReference>